<gene>
    <name evidence="1" type="ORF">NCTC13645_00712</name>
</gene>
<proteinExistence type="predicted"/>
<accession>A0A380NXT5</accession>
<name>A0A380NXT5_WEIVI</name>
<dbReference type="EMBL" id="UHIV01000001">
    <property type="protein sequence ID" value="SUP52809.1"/>
    <property type="molecule type" value="Genomic_DNA"/>
</dbReference>
<protein>
    <submittedName>
        <fullName evidence="1">Uncharacterized protein</fullName>
    </submittedName>
</protein>
<dbReference type="AlphaFoldDB" id="A0A380NXT5"/>
<evidence type="ECO:0000313" key="1">
    <source>
        <dbReference type="EMBL" id="SUP52809.1"/>
    </source>
</evidence>
<reference evidence="1 2" key="1">
    <citation type="submission" date="2018-06" db="EMBL/GenBank/DDBJ databases">
        <authorList>
            <consortium name="Pathogen Informatics"/>
            <person name="Doyle S."/>
        </authorList>
    </citation>
    <scope>NUCLEOTIDE SEQUENCE [LARGE SCALE GENOMIC DNA]</scope>
    <source>
        <strain evidence="1 2">NCTC13645</strain>
    </source>
</reference>
<organism evidence="1 2">
    <name type="scientific">Weissella viridescens</name>
    <name type="common">Lactobacillus viridescens</name>
    <dbReference type="NCBI Taxonomy" id="1629"/>
    <lineage>
        <taxon>Bacteria</taxon>
        <taxon>Bacillati</taxon>
        <taxon>Bacillota</taxon>
        <taxon>Bacilli</taxon>
        <taxon>Lactobacillales</taxon>
        <taxon>Lactobacillaceae</taxon>
        <taxon>Weissella</taxon>
    </lineage>
</organism>
<sequence length="51" mass="6026">MFNKMRVMLYVDDVQVISDFWQKYVKAEIAETNALPDDLKILSYKLVPRCS</sequence>
<evidence type="ECO:0000313" key="2">
    <source>
        <dbReference type="Proteomes" id="UP000254621"/>
    </source>
</evidence>
<dbReference type="Proteomes" id="UP000254621">
    <property type="component" value="Unassembled WGS sequence"/>
</dbReference>